<dbReference type="EMBL" id="JAPJZI010000001">
    <property type="protein sequence ID" value="MDA5400228.1"/>
    <property type="molecule type" value="Genomic_DNA"/>
</dbReference>
<gene>
    <name evidence="3" type="ORF">OQ273_16735</name>
</gene>
<keyword evidence="4" id="KW-1185">Reference proteome</keyword>
<dbReference type="Proteomes" id="UP001151234">
    <property type="component" value="Unassembled WGS sequence"/>
</dbReference>
<dbReference type="AlphaFoldDB" id="A0A9X3UJB9"/>
<dbReference type="InterPro" id="IPR018705">
    <property type="entry name" value="DUF2134_membrane"/>
</dbReference>
<dbReference type="InterPro" id="IPR028087">
    <property type="entry name" value="Tad_N"/>
</dbReference>
<reference evidence="3" key="1">
    <citation type="submission" date="2022-11" db="EMBL/GenBank/DDBJ databases">
        <title>Draft genome sequence of Hoeflea poritis E7-10 and Hoeflea prorocentri PM5-8, separated from scleractinian coral Porites lutea and marine dinoflagellate.</title>
        <authorList>
            <person name="Zhang G."/>
            <person name="Wei Q."/>
            <person name="Cai L."/>
        </authorList>
    </citation>
    <scope>NUCLEOTIDE SEQUENCE</scope>
    <source>
        <strain evidence="3">PM5-8</strain>
    </source>
</reference>
<comment type="caution">
    <text evidence="3">The sequence shown here is derived from an EMBL/GenBank/DDBJ whole genome shotgun (WGS) entry which is preliminary data.</text>
</comment>
<feature type="domain" description="Putative Flp pilus-assembly TadG-like N-terminal" evidence="2">
    <location>
        <begin position="17"/>
        <end position="61"/>
    </location>
</feature>
<evidence type="ECO:0000259" key="1">
    <source>
        <dbReference type="Pfam" id="PF09977"/>
    </source>
</evidence>
<feature type="domain" description="DUF2134" evidence="1">
    <location>
        <begin position="104"/>
        <end position="171"/>
    </location>
</feature>
<evidence type="ECO:0000259" key="2">
    <source>
        <dbReference type="Pfam" id="PF13400"/>
    </source>
</evidence>
<accession>A0A9X3UJB9</accession>
<protein>
    <submittedName>
        <fullName evidence="3">Tad domain-containing protein</fullName>
    </submittedName>
</protein>
<name>A0A9X3UJB9_9HYPH</name>
<evidence type="ECO:0000313" key="3">
    <source>
        <dbReference type="EMBL" id="MDA5400228.1"/>
    </source>
</evidence>
<proteinExistence type="predicted"/>
<organism evidence="3 4">
    <name type="scientific">Hoeflea prorocentri</name>
    <dbReference type="NCBI Taxonomy" id="1922333"/>
    <lineage>
        <taxon>Bacteria</taxon>
        <taxon>Pseudomonadati</taxon>
        <taxon>Pseudomonadota</taxon>
        <taxon>Alphaproteobacteria</taxon>
        <taxon>Hyphomicrobiales</taxon>
        <taxon>Rhizobiaceae</taxon>
        <taxon>Hoeflea</taxon>
    </lineage>
</organism>
<evidence type="ECO:0000313" key="4">
    <source>
        <dbReference type="Proteomes" id="UP001151234"/>
    </source>
</evidence>
<sequence length="459" mass="49446">MQAISKLMSAISGEKKGSVAIMTAVSLPVLLGMGALAVDVGHFYKVKTELQQAADIAALTGLTTLQEEDSGPFTLYQLTPQRAAGTYTQGIIDAVNDNAPPVSKGVAVTSNDVQFGNWNFNTQQFNSSPTAFPTNAVRITATLSSERKNAVPTILGRMFKESMDIKVETMAVFPFPPSFHMLSPNKYGALQLLNGSDIDIASAQINSNRNGSILNNVRRGNIGTSNVFTAGSVAGRKTDRISENQFPIADFLQDLPDPKMSGSCNFYNFVTTSSRTVLNPGTYCGGLTIKDVEQVEFRPGTYTMLYGPLTIDSSMQGKNIFGDNVLIYFYGRAAQMNTEGGNLYFSGPKTGEHAGVSFFSTRGSQAPYVHRIKSGTRFYSHGTFYAPDTDVQVSAFLLNGNCGFVCFVSETLQLSGTYVNYYYGQGGGTGNPLGATTTRVPPNPPALAKSMRPYIIEEL</sequence>
<dbReference type="Pfam" id="PF13400">
    <property type="entry name" value="Tad"/>
    <property type="match status" value="1"/>
</dbReference>
<dbReference type="Pfam" id="PF09977">
    <property type="entry name" value="Tad_C"/>
    <property type="match status" value="1"/>
</dbReference>
<dbReference type="RefSeq" id="WP_267991665.1">
    <property type="nucleotide sequence ID" value="NZ_JAPJZI010000001.1"/>
</dbReference>